<reference evidence="2" key="1">
    <citation type="submission" date="2018-02" db="EMBL/GenBank/DDBJ databases">
        <authorList>
            <person name="Cohen D.B."/>
            <person name="Kent A.D."/>
        </authorList>
    </citation>
    <scope>NUCLEOTIDE SEQUENCE</scope>
</reference>
<dbReference type="AlphaFoldDB" id="A0A2N9GV23"/>
<feature type="region of interest" description="Disordered" evidence="1">
    <location>
        <begin position="419"/>
        <end position="449"/>
    </location>
</feature>
<evidence type="ECO:0000313" key="2">
    <source>
        <dbReference type="EMBL" id="SPD03532.1"/>
    </source>
</evidence>
<name>A0A2N9GV23_FAGSY</name>
<protein>
    <submittedName>
        <fullName evidence="2">Uncharacterized protein</fullName>
    </submittedName>
</protein>
<accession>A0A2N9GV23</accession>
<feature type="compositionally biased region" description="Basic and acidic residues" evidence="1">
    <location>
        <begin position="470"/>
        <end position="496"/>
    </location>
</feature>
<gene>
    <name evidence="2" type="ORF">FSB_LOCUS31414</name>
</gene>
<organism evidence="2">
    <name type="scientific">Fagus sylvatica</name>
    <name type="common">Beechnut</name>
    <dbReference type="NCBI Taxonomy" id="28930"/>
    <lineage>
        <taxon>Eukaryota</taxon>
        <taxon>Viridiplantae</taxon>
        <taxon>Streptophyta</taxon>
        <taxon>Embryophyta</taxon>
        <taxon>Tracheophyta</taxon>
        <taxon>Spermatophyta</taxon>
        <taxon>Magnoliopsida</taxon>
        <taxon>eudicotyledons</taxon>
        <taxon>Gunneridae</taxon>
        <taxon>Pentapetalae</taxon>
        <taxon>rosids</taxon>
        <taxon>fabids</taxon>
        <taxon>Fagales</taxon>
        <taxon>Fagaceae</taxon>
        <taxon>Fagus</taxon>
    </lineage>
</organism>
<evidence type="ECO:0000256" key="1">
    <source>
        <dbReference type="SAM" id="MobiDB-lite"/>
    </source>
</evidence>
<dbReference type="EMBL" id="OIVN01002425">
    <property type="protein sequence ID" value="SPD03532.1"/>
    <property type="molecule type" value="Genomic_DNA"/>
</dbReference>
<feature type="region of interest" description="Disordered" evidence="1">
    <location>
        <begin position="469"/>
        <end position="496"/>
    </location>
</feature>
<feature type="region of interest" description="Disordered" evidence="1">
    <location>
        <begin position="42"/>
        <end position="69"/>
    </location>
</feature>
<proteinExistence type="predicted"/>
<sequence>MRHIVGKLSTSSFQRYKVCTNRSSDEGVMAPGSRGIGAVFVHSSGEDSDQTGDAFGEPRVPRRSRSHYLSNAPGLADQLVASRKDSAREGGSCAAYFCKVPDSRESELGLVRYGPASRVHRGVFGPFEGSFPIRIPADPDKFLAIREFHVVHGCVLFPMCPGSQINLLRVRKTLCASAATSVGKFRKFQHSLISSACFHARGRRSSRCRIPTILVSPESLRYLLFNGTGLAQRALVGSDRLGSGCLVLRADTRENPGGLRSTISFRLYVLQFGLDDHPSLKPGMNRGRIGLGDHPGLETKFVIRVRIGLGDHPGLETETNRGRIGLGDHPGLETKFVIRVRIGLGDHPGLETETNRGRIGLGDHPGLETKFVIRVRIGLGDHPGLETETNRGRIGLGDHPGLETKFVIRVRIGLGDHPGLETETNRGRIGLGDHPGLETETNRGRIGLGDHPGLETKFVIRVRIGLGDHPGLETETNRGRIGLGDHPDESGTNRPG</sequence>